<dbReference type="SUPFAM" id="SSF63848">
    <property type="entry name" value="Cell-division inhibitor MinC, C-terminal domain"/>
    <property type="match status" value="1"/>
</dbReference>
<dbReference type="HOGENOM" id="CLU_067812_1_0_5"/>
<sequence>MGCERINHSLTWDSIDPSNQKLTKITKVLTDSRPIRLKGRSFLALTLTPELPLEGWLARLDDLASRSAGFFLRKPVVLDVEGLEIDRARLKELIDELGRRGVRIMGLEGARASQLGADMPPPMAGGRPGPDFEAPLSDPGANPEKPLASVSPPEPQPVRTPSIIVNRPVRSGQSVIFTEGDVTVIGSVASGAEIVAGGSIHIYGALRGRALAGSMGDSSARIFCRKLEAELLAIDGLYKTADDIEPQFHGRAVQLWLEGDSIMAEALV</sequence>
<evidence type="ECO:0000256" key="1">
    <source>
        <dbReference type="ARBA" id="ARBA00006291"/>
    </source>
</evidence>
<name>Q11LK2_CHESB</name>
<dbReference type="eggNOG" id="COG0850">
    <property type="taxonomic scope" value="Bacteria"/>
</dbReference>
<dbReference type="GO" id="GO:0000902">
    <property type="term" value="P:cell morphogenesis"/>
    <property type="evidence" value="ECO:0007669"/>
    <property type="project" value="InterPro"/>
</dbReference>
<dbReference type="NCBIfam" id="TIGR01222">
    <property type="entry name" value="minC"/>
    <property type="match status" value="1"/>
</dbReference>
<feature type="domain" description="Septum formation inhibitor MinC C-terminal" evidence="8">
    <location>
        <begin position="164"/>
        <end position="263"/>
    </location>
</feature>
<comment type="subunit">
    <text evidence="6">Interacts with MinD and FtsZ.</text>
</comment>
<dbReference type="EMBL" id="CP000390">
    <property type="protein sequence ID" value="ABG61723.1"/>
    <property type="molecule type" value="Genomic_DNA"/>
</dbReference>
<feature type="region of interest" description="Disordered" evidence="7">
    <location>
        <begin position="114"/>
        <end position="161"/>
    </location>
</feature>
<dbReference type="InterPro" id="IPR013033">
    <property type="entry name" value="MinC"/>
</dbReference>
<accession>Q11LK2</accession>
<dbReference type="Gene3D" id="3.30.70.260">
    <property type="match status" value="1"/>
</dbReference>
<keyword evidence="2 6" id="KW-0132">Cell division</keyword>
<evidence type="ECO:0000256" key="4">
    <source>
        <dbReference type="ARBA" id="ARBA00023306"/>
    </source>
</evidence>
<evidence type="ECO:0000256" key="6">
    <source>
        <dbReference type="HAMAP-Rule" id="MF_00267"/>
    </source>
</evidence>
<gene>
    <name evidence="6" type="primary">minC</name>
    <name evidence="9" type="ordered locus">Meso_0319</name>
</gene>
<evidence type="ECO:0000256" key="5">
    <source>
        <dbReference type="ARBA" id="ARBA00025606"/>
    </source>
</evidence>
<dbReference type="InterPro" id="IPR036145">
    <property type="entry name" value="MinC_C_sf"/>
</dbReference>
<evidence type="ECO:0000256" key="3">
    <source>
        <dbReference type="ARBA" id="ARBA00023210"/>
    </source>
</evidence>
<dbReference type="PANTHER" id="PTHR34108:SF1">
    <property type="entry name" value="SEPTUM SITE-DETERMINING PROTEIN MINC"/>
    <property type="match status" value="1"/>
</dbReference>
<dbReference type="KEGG" id="mes:Meso_0319"/>
<protein>
    <recommendedName>
        <fullName evidence="6">Probable septum site-determining protein MinC</fullName>
    </recommendedName>
</protein>
<comment type="similarity">
    <text evidence="1 6">Belongs to the MinC family.</text>
</comment>
<dbReference type="STRING" id="266779.Meso_0319"/>
<evidence type="ECO:0000313" key="9">
    <source>
        <dbReference type="EMBL" id="ABG61723.1"/>
    </source>
</evidence>
<organism evidence="9">
    <name type="scientific">Chelativorans sp. (strain BNC1)</name>
    <dbReference type="NCBI Taxonomy" id="266779"/>
    <lineage>
        <taxon>Bacteria</taxon>
        <taxon>Pseudomonadati</taxon>
        <taxon>Pseudomonadota</taxon>
        <taxon>Alphaproteobacteria</taxon>
        <taxon>Hyphomicrobiales</taxon>
        <taxon>Phyllobacteriaceae</taxon>
        <taxon>Chelativorans</taxon>
    </lineage>
</organism>
<dbReference type="PANTHER" id="PTHR34108">
    <property type="entry name" value="SEPTUM SITE-DETERMINING PROTEIN MINC"/>
    <property type="match status" value="1"/>
</dbReference>
<dbReference type="GO" id="GO:1901891">
    <property type="term" value="P:regulation of cell septum assembly"/>
    <property type="evidence" value="ECO:0007669"/>
    <property type="project" value="InterPro"/>
</dbReference>
<keyword evidence="3 6" id="KW-0717">Septation</keyword>
<dbReference type="Pfam" id="PF03775">
    <property type="entry name" value="MinC_C"/>
    <property type="match status" value="1"/>
</dbReference>
<keyword evidence="4 6" id="KW-0131">Cell cycle</keyword>
<dbReference type="Gene3D" id="2.160.20.70">
    <property type="match status" value="1"/>
</dbReference>
<dbReference type="InterPro" id="IPR016098">
    <property type="entry name" value="CAP/MinC_C"/>
</dbReference>
<evidence type="ECO:0000259" key="8">
    <source>
        <dbReference type="Pfam" id="PF03775"/>
    </source>
</evidence>
<comment type="function">
    <text evidence="5 6">Cell division inhibitor that blocks the formation of polar Z ring septums. Rapidly oscillates between the poles of the cell to destabilize FtsZ filaments that have formed before they mature into polar Z rings. Prevents FtsZ polymerization.</text>
</comment>
<evidence type="ECO:0000256" key="7">
    <source>
        <dbReference type="SAM" id="MobiDB-lite"/>
    </source>
</evidence>
<evidence type="ECO:0000256" key="2">
    <source>
        <dbReference type="ARBA" id="ARBA00022618"/>
    </source>
</evidence>
<reference evidence="9" key="1">
    <citation type="submission" date="2006-06" db="EMBL/GenBank/DDBJ databases">
        <title>Complete sequence of chromosome of Chelativorans sp. BNC1.</title>
        <authorList>
            <consortium name="US DOE Joint Genome Institute"/>
            <person name="Copeland A."/>
            <person name="Lucas S."/>
            <person name="Lapidus A."/>
            <person name="Barry K."/>
            <person name="Detter J.C."/>
            <person name="Glavina del Rio T."/>
            <person name="Hammon N."/>
            <person name="Israni S."/>
            <person name="Dalin E."/>
            <person name="Tice H."/>
            <person name="Pitluck S."/>
            <person name="Chertkov O."/>
            <person name="Brettin T."/>
            <person name="Bruce D."/>
            <person name="Han C."/>
            <person name="Tapia R."/>
            <person name="Gilna P."/>
            <person name="Schmutz J."/>
            <person name="Larimer F."/>
            <person name="Land M."/>
            <person name="Hauser L."/>
            <person name="Kyrpides N."/>
            <person name="Mikhailova N."/>
            <person name="Richardson P."/>
        </authorList>
    </citation>
    <scope>NUCLEOTIDE SEQUENCE</scope>
    <source>
        <strain evidence="9">BNC1</strain>
    </source>
</reference>
<dbReference type="GO" id="GO:0000917">
    <property type="term" value="P:division septum assembly"/>
    <property type="evidence" value="ECO:0007669"/>
    <property type="project" value="UniProtKB-KW"/>
</dbReference>
<dbReference type="AlphaFoldDB" id="Q11LK2"/>
<proteinExistence type="inferred from homology"/>
<dbReference type="InterPro" id="IPR005526">
    <property type="entry name" value="Septum_form_inhib_MinC_C"/>
</dbReference>
<dbReference type="HAMAP" id="MF_00267">
    <property type="entry name" value="MinC"/>
    <property type="match status" value="1"/>
</dbReference>